<keyword evidence="1" id="KW-0805">Transcription regulation</keyword>
<dbReference type="Gene3D" id="1.10.10.10">
    <property type="entry name" value="Winged helix-like DNA-binding domain superfamily/Winged helix DNA-binding domain"/>
    <property type="match status" value="1"/>
</dbReference>
<protein>
    <submittedName>
        <fullName evidence="5">MarR family transcriptional regulator</fullName>
    </submittedName>
</protein>
<reference evidence="5 6" key="1">
    <citation type="submission" date="2018-10" db="EMBL/GenBank/DDBJ databases">
        <title>Parasedimentitalea marina sp. nov., a psychrophilic bacterium isolated from deep seawater of the New Britain Trench.</title>
        <authorList>
            <person name="Cao J."/>
        </authorList>
    </citation>
    <scope>NUCLEOTIDE SEQUENCE [LARGE SCALE GENOMIC DNA]</scope>
    <source>
        <strain evidence="5 6">W43</strain>
    </source>
</reference>
<dbReference type="SUPFAM" id="SSF46785">
    <property type="entry name" value="Winged helix' DNA-binding domain"/>
    <property type="match status" value="1"/>
</dbReference>
<evidence type="ECO:0000259" key="4">
    <source>
        <dbReference type="PROSITE" id="PS50995"/>
    </source>
</evidence>
<dbReference type="Proteomes" id="UP000283063">
    <property type="component" value="Chromosome"/>
</dbReference>
<feature type="domain" description="HTH marR-type" evidence="4">
    <location>
        <begin position="15"/>
        <end position="145"/>
    </location>
</feature>
<dbReference type="AlphaFoldDB" id="A0A3T0MZS0"/>
<dbReference type="GO" id="GO:0003677">
    <property type="term" value="F:DNA binding"/>
    <property type="evidence" value="ECO:0007669"/>
    <property type="project" value="UniProtKB-KW"/>
</dbReference>
<dbReference type="SMART" id="SM00347">
    <property type="entry name" value="HTH_MARR"/>
    <property type="match status" value="1"/>
</dbReference>
<dbReference type="InterPro" id="IPR036388">
    <property type="entry name" value="WH-like_DNA-bd_sf"/>
</dbReference>
<keyword evidence="6" id="KW-1185">Reference proteome</keyword>
<gene>
    <name evidence="5" type="ORF">EBB79_04770</name>
</gene>
<accession>A0A3T0MZS0</accession>
<keyword evidence="2" id="KW-0238">DNA-binding</keyword>
<dbReference type="OrthoDB" id="9814496at2"/>
<sequence length="145" mass="16115">MAMPDSDTPDTYILDDQVGYLMRQASQKHAAIYQSHAIQGLTATQFAALARLHEQGKCSQNQLGRMASMDVATIKGVVDRLRKKGYAIVEADPNDKRRSLISLTDQGRQLVEGMFPLAHNITAETLAPLTASEQRKFLMLLRKLT</sequence>
<dbReference type="InterPro" id="IPR000835">
    <property type="entry name" value="HTH_MarR-typ"/>
</dbReference>
<dbReference type="Pfam" id="PF01047">
    <property type="entry name" value="MarR"/>
    <property type="match status" value="1"/>
</dbReference>
<evidence type="ECO:0000256" key="3">
    <source>
        <dbReference type="ARBA" id="ARBA00023163"/>
    </source>
</evidence>
<evidence type="ECO:0000313" key="5">
    <source>
        <dbReference type="EMBL" id="AZV77270.1"/>
    </source>
</evidence>
<dbReference type="EMBL" id="CP033219">
    <property type="protein sequence ID" value="AZV77270.1"/>
    <property type="molecule type" value="Genomic_DNA"/>
</dbReference>
<dbReference type="PROSITE" id="PS50995">
    <property type="entry name" value="HTH_MARR_2"/>
    <property type="match status" value="1"/>
</dbReference>
<dbReference type="PRINTS" id="PR00598">
    <property type="entry name" value="HTHMARR"/>
</dbReference>
<name>A0A3T0MZS0_9RHOB</name>
<evidence type="ECO:0000256" key="1">
    <source>
        <dbReference type="ARBA" id="ARBA00023015"/>
    </source>
</evidence>
<dbReference type="PANTHER" id="PTHR42756">
    <property type="entry name" value="TRANSCRIPTIONAL REGULATOR, MARR"/>
    <property type="match status" value="1"/>
</dbReference>
<organism evidence="5 6">
    <name type="scientific">Parasedimentitalea marina</name>
    <dbReference type="NCBI Taxonomy" id="2483033"/>
    <lineage>
        <taxon>Bacteria</taxon>
        <taxon>Pseudomonadati</taxon>
        <taxon>Pseudomonadota</taxon>
        <taxon>Alphaproteobacteria</taxon>
        <taxon>Rhodobacterales</taxon>
        <taxon>Paracoccaceae</taxon>
        <taxon>Parasedimentitalea</taxon>
    </lineage>
</organism>
<keyword evidence="3" id="KW-0804">Transcription</keyword>
<dbReference type="KEGG" id="sedi:EBB79_04770"/>
<evidence type="ECO:0000313" key="6">
    <source>
        <dbReference type="Proteomes" id="UP000283063"/>
    </source>
</evidence>
<proteinExistence type="predicted"/>
<dbReference type="GO" id="GO:0003700">
    <property type="term" value="F:DNA-binding transcription factor activity"/>
    <property type="evidence" value="ECO:0007669"/>
    <property type="project" value="InterPro"/>
</dbReference>
<dbReference type="PANTHER" id="PTHR42756:SF1">
    <property type="entry name" value="TRANSCRIPTIONAL REPRESSOR OF EMRAB OPERON"/>
    <property type="match status" value="1"/>
</dbReference>
<dbReference type="InterPro" id="IPR036390">
    <property type="entry name" value="WH_DNA-bd_sf"/>
</dbReference>
<dbReference type="RefSeq" id="WP_127747825.1">
    <property type="nucleotide sequence ID" value="NZ_CP033219.1"/>
</dbReference>
<evidence type="ECO:0000256" key="2">
    <source>
        <dbReference type="ARBA" id="ARBA00023125"/>
    </source>
</evidence>